<dbReference type="PANTHER" id="PTHR30237">
    <property type="entry name" value="MURAMOYLTETRAPEPTIDE CARBOXYPEPTIDASE"/>
    <property type="match status" value="1"/>
</dbReference>
<evidence type="ECO:0000259" key="3">
    <source>
        <dbReference type="Pfam" id="PF02016"/>
    </source>
</evidence>
<proteinExistence type="inferred from homology"/>
<dbReference type="SUPFAM" id="SSF52317">
    <property type="entry name" value="Class I glutamine amidotransferase-like"/>
    <property type="match status" value="1"/>
</dbReference>
<dbReference type="InterPro" id="IPR040921">
    <property type="entry name" value="Peptidase_S66C"/>
</dbReference>
<evidence type="ECO:0000256" key="2">
    <source>
        <dbReference type="ARBA" id="ARBA00022801"/>
    </source>
</evidence>
<comment type="similarity">
    <text evidence="1">Belongs to the peptidase S66 family.</text>
</comment>
<dbReference type="InterPro" id="IPR029062">
    <property type="entry name" value="Class_I_gatase-like"/>
</dbReference>
<feature type="domain" description="LD-carboxypeptidase N-terminal" evidence="3">
    <location>
        <begin position="17"/>
        <end position="149"/>
    </location>
</feature>
<dbReference type="Gene3D" id="3.50.30.60">
    <property type="entry name" value="LD-carboxypeptidase A C-terminal domain-like"/>
    <property type="match status" value="1"/>
</dbReference>
<protein>
    <submittedName>
        <fullName evidence="5">Putative murein peptide carboxypeptidase</fullName>
    </submittedName>
</protein>
<dbReference type="InterPro" id="IPR027478">
    <property type="entry name" value="LdcA_N"/>
</dbReference>
<organism evidence="5 6">
    <name type="scientific">Colletotrichum spinosum</name>
    <dbReference type="NCBI Taxonomy" id="1347390"/>
    <lineage>
        <taxon>Eukaryota</taxon>
        <taxon>Fungi</taxon>
        <taxon>Dikarya</taxon>
        <taxon>Ascomycota</taxon>
        <taxon>Pezizomycotina</taxon>
        <taxon>Sordariomycetes</taxon>
        <taxon>Hypocreomycetidae</taxon>
        <taxon>Glomerellales</taxon>
        <taxon>Glomerellaceae</taxon>
        <taxon>Colletotrichum</taxon>
        <taxon>Colletotrichum orbiculare species complex</taxon>
    </lineage>
</organism>
<accession>A0A4R8QT08</accession>
<dbReference type="EMBL" id="QAPG01000022">
    <property type="protein sequence ID" value="TDZ37583.1"/>
    <property type="molecule type" value="Genomic_DNA"/>
</dbReference>
<dbReference type="InterPro" id="IPR003507">
    <property type="entry name" value="S66_fam"/>
</dbReference>
<dbReference type="SUPFAM" id="SSF141986">
    <property type="entry name" value="LD-carboxypeptidase A C-terminal domain-like"/>
    <property type="match status" value="1"/>
</dbReference>
<comment type="caution">
    <text evidence="5">The sequence shown here is derived from an EMBL/GenBank/DDBJ whole genome shotgun (WGS) entry which is preliminary data.</text>
</comment>
<keyword evidence="6" id="KW-1185">Reference proteome</keyword>
<gene>
    <name evidence="5" type="primary">ykfA</name>
    <name evidence="5" type="ORF">C8035_v007998</name>
</gene>
<evidence type="ECO:0000259" key="4">
    <source>
        <dbReference type="Pfam" id="PF17676"/>
    </source>
</evidence>
<dbReference type="InterPro" id="IPR040449">
    <property type="entry name" value="Peptidase_S66_N"/>
</dbReference>
<name>A0A4R8QT08_9PEZI</name>
<evidence type="ECO:0000313" key="6">
    <source>
        <dbReference type="Proteomes" id="UP000295083"/>
    </source>
</evidence>
<evidence type="ECO:0000313" key="5">
    <source>
        <dbReference type="EMBL" id="TDZ37583.1"/>
    </source>
</evidence>
<keyword evidence="2" id="KW-0378">Hydrolase</keyword>
<dbReference type="Pfam" id="PF02016">
    <property type="entry name" value="Peptidase_S66"/>
    <property type="match status" value="1"/>
</dbReference>
<dbReference type="AlphaFoldDB" id="A0A4R8QT08"/>
<dbReference type="GO" id="GO:0004180">
    <property type="term" value="F:carboxypeptidase activity"/>
    <property type="evidence" value="ECO:0007669"/>
    <property type="project" value="UniProtKB-KW"/>
</dbReference>
<dbReference type="InterPro" id="IPR027461">
    <property type="entry name" value="Carboxypeptidase_A_C_sf"/>
</dbReference>
<keyword evidence="5" id="KW-0121">Carboxypeptidase</keyword>
<dbReference type="Proteomes" id="UP000295083">
    <property type="component" value="Unassembled WGS sequence"/>
</dbReference>
<dbReference type="PANTHER" id="PTHR30237:SF4">
    <property type="entry name" value="LD-CARBOXYPEPTIDASE C-TERMINAL DOMAIN-CONTAINING PROTEIN"/>
    <property type="match status" value="1"/>
</dbReference>
<evidence type="ECO:0000256" key="1">
    <source>
        <dbReference type="ARBA" id="ARBA00010233"/>
    </source>
</evidence>
<dbReference type="Pfam" id="PF17676">
    <property type="entry name" value="Peptidase_S66C"/>
    <property type="match status" value="1"/>
</dbReference>
<keyword evidence="5" id="KW-0645">Protease</keyword>
<dbReference type="Gene3D" id="3.40.50.10740">
    <property type="entry name" value="Class I glutamine amidotransferase-like"/>
    <property type="match status" value="1"/>
</dbReference>
<reference evidence="5 6" key="1">
    <citation type="submission" date="2018-11" db="EMBL/GenBank/DDBJ databases">
        <title>Genome sequence and assembly of Colletotrichum spinosum.</title>
        <authorList>
            <person name="Gan P."/>
            <person name="Shirasu K."/>
        </authorList>
    </citation>
    <scope>NUCLEOTIDE SEQUENCE [LARGE SCALE GENOMIC DNA]</scope>
    <source>
        <strain evidence="5 6">CBS 515.97</strain>
    </source>
</reference>
<sequence length="395" mass="42598">MTTPPLRPKPLPPNGKIAFISPSNRINYVLPDPLSRSRALLESLGYTVTIIFAPKGEEQDLVASDGANIEACINNRLSEIRAAFSDPSVDAIFCTIGGSLMTELVPRLVRDTSLHDTVRRNPKIFVGYSDITILHWALSQITGLRTFYGPCPVTELGEAATSTSSSVASFPRRSVARSKDIDDGYLQDFNLSHLLRCLTSLSPLGPVPRSRFYAPLLPPYFFTFSKTATAAPRSLLPSPPYTWLRPGRAEGPLFGGCLTILPRILSVPSLAPRSWASKILFLESATADADLSRGAPVAKIRQAVADIAAHGVFDEIAGLVVGRPYGYTTDAARAEYAAVFRGLLCRGRLAKRGFPILMNVDIGHTSPMVTLPFGALAALDSEGDRFEILEAGVAA</sequence>
<feature type="domain" description="LD-carboxypeptidase C-terminal" evidence="4">
    <location>
        <begin position="250"/>
        <end position="379"/>
    </location>
</feature>